<keyword evidence="9" id="KW-1185">Reference proteome</keyword>
<feature type="transmembrane region" description="Helical" evidence="6">
    <location>
        <begin position="95"/>
        <end position="115"/>
    </location>
</feature>
<evidence type="ECO:0000256" key="5">
    <source>
        <dbReference type="ARBA" id="ARBA00023136"/>
    </source>
</evidence>
<dbReference type="SUPFAM" id="SSF103473">
    <property type="entry name" value="MFS general substrate transporter"/>
    <property type="match status" value="1"/>
</dbReference>
<evidence type="ECO:0000259" key="7">
    <source>
        <dbReference type="PROSITE" id="PS50850"/>
    </source>
</evidence>
<feature type="transmembrane region" description="Helical" evidence="6">
    <location>
        <begin position="270"/>
        <end position="288"/>
    </location>
</feature>
<accession>A0A371NYB3</accession>
<dbReference type="Proteomes" id="UP000262172">
    <property type="component" value="Unassembled WGS sequence"/>
</dbReference>
<protein>
    <submittedName>
        <fullName evidence="8">MFS transporter</fullName>
    </submittedName>
</protein>
<name>A0A371NYB3_9MICO</name>
<evidence type="ECO:0000313" key="8">
    <source>
        <dbReference type="EMBL" id="REJ08553.1"/>
    </source>
</evidence>
<feature type="transmembrane region" description="Helical" evidence="6">
    <location>
        <begin position="29"/>
        <end position="50"/>
    </location>
</feature>
<dbReference type="PANTHER" id="PTHR43124:SF3">
    <property type="entry name" value="CHLORAMPHENICOL EFFLUX PUMP RV0191"/>
    <property type="match status" value="1"/>
</dbReference>
<feature type="transmembrane region" description="Helical" evidence="6">
    <location>
        <begin position="384"/>
        <end position="405"/>
    </location>
</feature>
<evidence type="ECO:0000256" key="4">
    <source>
        <dbReference type="ARBA" id="ARBA00022989"/>
    </source>
</evidence>
<keyword evidence="2" id="KW-1003">Cell membrane</keyword>
<dbReference type="Pfam" id="PF07690">
    <property type="entry name" value="MFS_1"/>
    <property type="match status" value="1"/>
</dbReference>
<feature type="transmembrane region" description="Helical" evidence="6">
    <location>
        <begin position="295"/>
        <end position="314"/>
    </location>
</feature>
<feature type="transmembrane region" description="Helical" evidence="6">
    <location>
        <begin position="320"/>
        <end position="343"/>
    </location>
</feature>
<dbReference type="GO" id="GO:0005886">
    <property type="term" value="C:plasma membrane"/>
    <property type="evidence" value="ECO:0007669"/>
    <property type="project" value="UniProtKB-SubCell"/>
</dbReference>
<evidence type="ECO:0000256" key="1">
    <source>
        <dbReference type="ARBA" id="ARBA00004651"/>
    </source>
</evidence>
<evidence type="ECO:0000313" key="9">
    <source>
        <dbReference type="Proteomes" id="UP000262172"/>
    </source>
</evidence>
<feature type="domain" description="Major facilitator superfamily (MFS) profile" evidence="7">
    <location>
        <begin position="27"/>
        <end position="410"/>
    </location>
</feature>
<dbReference type="EMBL" id="QUAB01000010">
    <property type="protein sequence ID" value="REJ08553.1"/>
    <property type="molecule type" value="Genomic_DNA"/>
</dbReference>
<proteinExistence type="predicted"/>
<reference evidence="8 9" key="1">
    <citation type="submission" date="2018-08" db="EMBL/GenBank/DDBJ databases">
        <title>Isolation, diversity and antifungal activity of Actinobacteria from cow dung.</title>
        <authorList>
            <person name="Ling L."/>
        </authorList>
    </citation>
    <scope>NUCLEOTIDE SEQUENCE [LARGE SCALE GENOMIC DNA]</scope>
    <source>
        <strain evidence="8 9">NEAU-LLE</strain>
    </source>
</reference>
<dbReference type="Gene3D" id="1.20.1250.20">
    <property type="entry name" value="MFS general substrate transporter like domains"/>
    <property type="match status" value="1"/>
</dbReference>
<dbReference type="InterPro" id="IPR050189">
    <property type="entry name" value="MFS_Efflux_Transporters"/>
</dbReference>
<dbReference type="InterPro" id="IPR020846">
    <property type="entry name" value="MFS_dom"/>
</dbReference>
<comment type="caution">
    <text evidence="8">The sequence shown here is derived from an EMBL/GenBank/DDBJ whole genome shotgun (WGS) entry which is preliminary data.</text>
</comment>
<keyword evidence="5 6" id="KW-0472">Membrane</keyword>
<evidence type="ECO:0000256" key="2">
    <source>
        <dbReference type="ARBA" id="ARBA00022475"/>
    </source>
</evidence>
<comment type="subcellular location">
    <subcellularLocation>
        <location evidence="1">Cell membrane</location>
        <topology evidence="1">Multi-pass membrane protein</topology>
    </subcellularLocation>
</comment>
<feature type="transmembrane region" description="Helical" evidence="6">
    <location>
        <begin position="355"/>
        <end position="378"/>
    </location>
</feature>
<evidence type="ECO:0000256" key="6">
    <source>
        <dbReference type="SAM" id="Phobius"/>
    </source>
</evidence>
<feature type="transmembrane region" description="Helical" evidence="6">
    <location>
        <begin position="178"/>
        <end position="198"/>
    </location>
</feature>
<feature type="transmembrane region" description="Helical" evidence="6">
    <location>
        <begin position="121"/>
        <end position="140"/>
    </location>
</feature>
<dbReference type="GO" id="GO:0022857">
    <property type="term" value="F:transmembrane transporter activity"/>
    <property type="evidence" value="ECO:0007669"/>
    <property type="project" value="InterPro"/>
</dbReference>
<dbReference type="PANTHER" id="PTHR43124">
    <property type="entry name" value="PURINE EFFLUX PUMP PBUE"/>
    <property type="match status" value="1"/>
</dbReference>
<evidence type="ECO:0000256" key="3">
    <source>
        <dbReference type="ARBA" id="ARBA00022692"/>
    </source>
</evidence>
<gene>
    <name evidence="8" type="ORF">DY023_00880</name>
</gene>
<feature type="transmembrane region" description="Helical" evidence="6">
    <location>
        <begin position="231"/>
        <end position="250"/>
    </location>
</feature>
<dbReference type="AlphaFoldDB" id="A0A371NYB3"/>
<dbReference type="InterPro" id="IPR036259">
    <property type="entry name" value="MFS_trans_sf"/>
</dbReference>
<dbReference type="RefSeq" id="WP_116240459.1">
    <property type="nucleotide sequence ID" value="NZ_QUAB01000010.1"/>
</dbReference>
<dbReference type="OrthoDB" id="2810795at2"/>
<feature type="transmembrane region" description="Helical" evidence="6">
    <location>
        <begin position="152"/>
        <end position="172"/>
    </location>
</feature>
<keyword evidence="4 6" id="KW-1133">Transmembrane helix</keyword>
<feature type="transmembrane region" description="Helical" evidence="6">
    <location>
        <begin position="62"/>
        <end position="83"/>
    </location>
</feature>
<dbReference type="PROSITE" id="PS50850">
    <property type="entry name" value="MFS"/>
    <property type="match status" value="1"/>
</dbReference>
<dbReference type="InterPro" id="IPR011701">
    <property type="entry name" value="MFS"/>
</dbReference>
<keyword evidence="3 6" id="KW-0812">Transmembrane</keyword>
<sequence>MTDNTSLLAGPDAAGIRPPATERLPWRSLLILGGATFTMVTAEMLPAAVLPQMSDGLGVSEAQVGLLVSVWAAAVVIGSFPLVRLTRRLDRRTVIAAALVALAASTLLTAVAPVYPIAAAARVVGALAVGLLWATTNALTADLVPGRSLSRAVAVVLGGATLGTVIGVPLASVLAQAIGWRAAFVGVAGVALAAALAVRFVTVPASADGSAPDTTHESAASDREPVHGVRLLLTVTLLVSLLLVGHYGAFTFITRLVEPTAVSVPGGTGTMLFLFGLASAAGIALAGRFGERPRLALVIAAFATGVAVLALSFVEVHAVVGVVVVIAWAVVSGALPALAQTLIMQLAGPERRGFAGALIPVVFNLGIAAGAALASLVVTGPGIAALPVVAATVIGIAAAGLVLVLRPGGAAVAR</sequence>
<organism evidence="8 9">
    <name type="scientific">Microbacterium bovistercoris</name>
    <dbReference type="NCBI Taxonomy" id="2293570"/>
    <lineage>
        <taxon>Bacteria</taxon>
        <taxon>Bacillati</taxon>
        <taxon>Actinomycetota</taxon>
        <taxon>Actinomycetes</taxon>
        <taxon>Micrococcales</taxon>
        <taxon>Microbacteriaceae</taxon>
        <taxon>Microbacterium</taxon>
    </lineage>
</organism>